<keyword evidence="1" id="KW-0472">Membrane</keyword>
<dbReference type="RefSeq" id="WP_304600100.1">
    <property type="nucleotide sequence ID" value="NZ_JAUQYO010000001.1"/>
</dbReference>
<comment type="caution">
    <text evidence="2">The sequence shown here is derived from an EMBL/GenBank/DDBJ whole genome shotgun (WGS) entry which is preliminary data.</text>
</comment>
<feature type="transmembrane region" description="Helical" evidence="1">
    <location>
        <begin position="6"/>
        <end position="26"/>
    </location>
</feature>
<keyword evidence="1" id="KW-0812">Transmembrane</keyword>
<organism evidence="2 3">
    <name type="scientific">Actinotalea lenta</name>
    <dbReference type="NCBI Taxonomy" id="3064654"/>
    <lineage>
        <taxon>Bacteria</taxon>
        <taxon>Bacillati</taxon>
        <taxon>Actinomycetota</taxon>
        <taxon>Actinomycetes</taxon>
        <taxon>Micrococcales</taxon>
        <taxon>Cellulomonadaceae</taxon>
        <taxon>Actinotalea</taxon>
    </lineage>
</organism>
<accession>A0ABT9D6J7</accession>
<evidence type="ECO:0000313" key="3">
    <source>
        <dbReference type="Proteomes" id="UP001232536"/>
    </source>
</evidence>
<evidence type="ECO:0000256" key="1">
    <source>
        <dbReference type="SAM" id="Phobius"/>
    </source>
</evidence>
<dbReference type="InterPro" id="IPR019662">
    <property type="entry name" value="DUF2516"/>
</dbReference>
<sequence>MIRTAQLLVFGLLYLAVFVFSLLALIDAARRPSQAFVAAGKRTKGFWVGVTGACTAVSFAAMPPLGAPLGFLVLIAAVGAIVYLVDVRPALGSGPRRPGPRRSGGW</sequence>
<keyword evidence="3" id="KW-1185">Reference proteome</keyword>
<gene>
    <name evidence="2" type="ORF">Q6348_04445</name>
</gene>
<keyword evidence="1" id="KW-1133">Transmembrane helix</keyword>
<protein>
    <submittedName>
        <fullName evidence="2">DUF2516 family protein</fullName>
    </submittedName>
</protein>
<proteinExistence type="predicted"/>
<dbReference type="Pfam" id="PF10724">
    <property type="entry name" value="DUF2516"/>
    <property type="match status" value="1"/>
</dbReference>
<evidence type="ECO:0000313" key="2">
    <source>
        <dbReference type="EMBL" id="MDO8106441.1"/>
    </source>
</evidence>
<dbReference type="EMBL" id="JAUQYP010000001">
    <property type="protein sequence ID" value="MDO8106441.1"/>
    <property type="molecule type" value="Genomic_DNA"/>
</dbReference>
<feature type="transmembrane region" description="Helical" evidence="1">
    <location>
        <begin position="69"/>
        <end position="87"/>
    </location>
</feature>
<name>A0ABT9D6J7_9CELL</name>
<dbReference type="Proteomes" id="UP001232536">
    <property type="component" value="Unassembled WGS sequence"/>
</dbReference>
<reference evidence="2 3" key="1">
    <citation type="submission" date="2023-07" db="EMBL/GenBank/DDBJ databases">
        <title>Description of novel actinomycetes strains, isolated from tidal flat sediment.</title>
        <authorList>
            <person name="Lu C."/>
        </authorList>
    </citation>
    <scope>NUCLEOTIDE SEQUENCE [LARGE SCALE GENOMIC DNA]</scope>
    <source>
        <strain evidence="2 3">SYSU T00b441</strain>
    </source>
</reference>